<sequence>MRGPESIWIDAGHDMGNVPISCLLYIITVFHFAARQNLS</sequence>
<feature type="transmembrane region" description="Helical" evidence="1">
    <location>
        <begin position="15"/>
        <end position="34"/>
    </location>
</feature>
<keyword evidence="1" id="KW-1133">Transmembrane helix</keyword>
<evidence type="ECO:0000313" key="3">
    <source>
        <dbReference type="Proteomes" id="UP000396788"/>
    </source>
</evidence>
<accession>A0A5E4U001</accession>
<dbReference type="AlphaFoldDB" id="A0A5E4U001"/>
<gene>
    <name evidence="2" type="ORF">PCE31107_01737</name>
</gene>
<keyword evidence="1" id="KW-0472">Membrane</keyword>
<keyword evidence="1" id="KW-0812">Transmembrane</keyword>
<evidence type="ECO:0000256" key="1">
    <source>
        <dbReference type="SAM" id="Phobius"/>
    </source>
</evidence>
<protein>
    <submittedName>
        <fullName evidence="2">Uncharacterized protein</fullName>
    </submittedName>
</protein>
<evidence type="ECO:0000313" key="2">
    <source>
        <dbReference type="EMBL" id="VVD93111.1"/>
    </source>
</evidence>
<proteinExistence type="predicted"/>
<name>A0A5E4U001_9BURK</name>
<reference evidence="2 3" key="1">
    <citation type="submission" date="2019-08" db="EMBL/GenBank/DDBJ databases">
        <authorList>
            <person name="Peeters C."/>
        </authorList>
    </citation>
    <scope>NUCLEOTIDE SEQUENCE [LARGE SCALE GENOMIC DNA]</scope>
    <source>
        <strain evidence="2 3">LMG 31107</strain>
    </source>
</reference>
<dbReference type="Proteomes" id="UP000396788">
    <property type="component" value="Unassembled WGS sequence"/>
</dbReference>
<organism evidence="2 3">
    <name type="scientific">Pandoraea cepalis</name>
    <dbReference type="NCBI Taxonomy" id="2508294"/>
    <lineage>
        <taxon>Bacteria</taxon>
        <taxon>Pseudomonadati</taxon>
        <taxon>Pseudomonadota</taxon>
        <taxon>Betaproteobacteria</taxon>
        <taxon>Burkholderiales</taxon>
        <taxon>Burkholderiaceae</taxon>
        <taxon>Pandoraea</taxon>
    </lineage>
</organism>
<dbReference type="EMBL" id="CABPRY010000003">
    <property type="protein sequence ID" value="VVD93111.1"/>
    <property type="molecule type" value="Genomic_DNA"/>
</dbReference>